<evidence type="ECO:0000313" key="11">
    <source>
        <dbReference type="EMBL" id="KAF9619035.1"/>
    </source>
</evidence>
<keyword evidence="4 8" id="KW-0175">Coiled coil</keyword>
<feature type="coiled-coil region" evidence="8">
    <location>
        <begin position="445"/>
        <end position="472"/>
    </location>
</feature>
<evidence type="ECO:0000256" key="5">
    <source>
        <dbReference type="ARBA" id="ARBA00023175"/>
    </source>
</evidence>
<proteinExistence type="inferred from homology"/>
<dbReference type="PROSITE" id="PS50067">
    <property type="entry name" value="KINESIN_MOTOR_2"/>
    <property type="match status" value="1"/>
</dbReference>
<dbReference type="Pfam" id="PF00225">
    <property type="entry name" value="Kinesin"/>
    <property type="match status" value="1"/>
</dbReference>
<dbReference type="GO" id="GO:0005874">
    <property type="term" value="C:microtubule"/>
    <property type="evidence" value="ECO:0007669"/>
    <property type="project" value="UniProtKB-KW"/>
</dbReference>
<dbReference type="FunFam" id="3.40.850.10:FF:000033">
    <property type="entry name" value="Kinesin-like protein KIN-12E"/>
    <property type="match status" value="1"/>
</dbReference>
<evidence type="ECO:0000256" key="6">
    <source>
        <dbReference type="ARBA" id="ARBA00034488"/>
    </source>
</evidence>
<dbReference type="SUPFAM" id="SSF52540">
    <property type="entry name" value="P-loop containing nucleoside triphosphate hydrolases"/>
    <property type="match status" value="1"/>
</dbReference>
<dbReference type="PANTHER" id="PTHR37739:SF18">
    <property type="entry name" value="KINESIN-LIKE PROTEIN KIN-12C"/>
    <property type="match status" value="1"/>
</dbReference>
<dbReference type="EMBL" id="JADFTS010000002">
    <property type="protein sequence ID" value="KAF9619035.1"/>
    <property type="molecule type" value="Genomic_DNA"/>
</dbReference>
<feature type="compositionally biased region" description="Basic and acidic residues" evidence="9">
    <location>
        <begin position="1992"/>
        <end position="2003"/>
    </location>
</feature>
<feature type="region of interest" description="Disordered" evidence="9">
    <location>
        <begin position="1975"/>
        <end position="2003"/>
    </location>
</feature>
<feature type="coiled-coil region" evidence="8">
    <location>
        <begin position="1601"/>
        <end position="1663"/>
    </location>
</feature>
<evidence type="ECO:0000256" key="7">
    <source>
        <dbReference type="PROSITE-ProRule" id="PRU00283"/>
    </source>
</evidence>
<sequence>MSSANELFETHPPLSSRSPLSTIPDPSSQNKSNNNDEQEIIIQENNKSRHPTPTNNKSLKPKLLHTTTTRLKGLVKPAPTSEAQLILPCFDLLQDPSFWTDHNVQVLIRIRPINAIEKALQGNVRCLRQESAQTVSWIGHPETRFTFDHIACETISQEKLFTVAGLPMVENCMSGYNSCMFAYGQTGSGKTYTMMGDIYEMDGKFDEDCGMAPRIFEYLFTRIYAEEERDENFRYSCKCSFLEIYNEQITDLLEPSSTNLQIREDLGKGVYVENLSEYEVSTVKDVVQLLLKGAANRKMAATNMNCVSSRSHSVFTCVIESRRDIDSVTHLRFGRLNLVDLAGSERQKSSGAEGERLKEAANINKSLSTLGLVIMTLVDVAQGKQRHVPYRDSRLTFLLQDSLGGNSKTAIIANISPSVCSANETLSTLKFAQRAKLIQNNAKVNEDASGDVMALQRQIQQLKDQLTFLLKHQNTSMSLPIPWPNFEQSQSVDFGETYDSTLERKTSDHCNDTSILKKKMICMKATLSGALRREKMAESAVRRLDAEIEHMNRLVRQREEDAQHTKMILRFREEKIKRLELLADGLVSGDEYLIEENNALLEEIQVLQARIDRSPELTRFALENIRLIEQLRMFQDFYEQGERETLLAEVSELRDQLMETLKRNYGQLKSPSGRVNEKRDKETALEMGDCGRNLDACLENNNNLTAEVDQLWGKLNTYSSCSRADHAEIISLRNESEDEIASYNQEDEVFQIKNYQKMDVALALQLDDRPKVLFDAKALNEAMDYEQIHQVEELDILQKNFECAGLLGKKDTEEMRNSILKLENGCWKTVDPGPSDADLLTNAGGGIKRLSLTGKLEELNRDLKEARILNKRFLDVQASQIFRQNEFKQVCQEVEAETAKTILRLQEELEQLQDKMGSTTEENSRLINDIEAREYEIKMFSEEWEKATLELTSFLLDGSRSLEDASEQIGSIACSFPGRKACICEQVERAAKSYLEKERTIVKLQQSLEGAQKMGMEMKLKLSSLQGATLAITEIQQLENDVNSREAIQWQRLLSEKMAKVEELERKLKNKEDQLIEPGKHAHDIQGRCFEVHNHFRMDHQENFNQLGIQTVDRQLQCSELSLEEVEASCSKTREVLHLKLGEPIFSEEEKTKMANSFFSKFEEAQATIEEADAMLTALLKANENARHVTDRWKEAGEELMMERVGLIEEVQQLKSSLFLKEEGHLSVQAQFESSLAEIALSISSLENSFVQIQRGVEESLKEVYSDISSLVTDLLCFICNSRSSLEDIWSEIVEKEFYLSVVHLCYAGNWLAKISSPKLEKIYSIGNHVGKGYRSARGESSVFGGTEKLGEDQIEMLQNKLSNEFKSSFDMVPKSSEEEMDLNRDPIFSEFFSLKRELVRKDVLLKGLLFDISLLQESTSSSIDIKDEAQQMFAALTLAKHELGVKTKQLNEILVQHRILKAQVADSEAAISISNSKVERANKTIDLLSNKNSDLMSVLEDLYVQKTTIEEELKEEKEVVKGLEKEILSISSSVEDKVLSSVEDIEGELRRVIGERDHLREEVVSLYDRLEMQNALADENEAIAVEARQASESEASKVYAEQKEEEAKILEHSVEELESTINVLEKKVYDMGAEVERHRMMRDNLEMELQALKLRMLTVENSRDILDLECSDIEQNGYEFSRLVTATTLGLEESRKQIRVLEKERAAQATEIKKCREYISELILHAEAQASQYQQKYKTLEAMVREVKTDPSASTSAPLAVDKTDKSLMRARGSNSPFRCIASLVQQMKLEKDQELSVAMLKIEELETLASSQQKEVCMLNARLAAADNMTHDVIRDLLGVKLDMTNYANLIDGNMVQNVLKGAQQQTEELIVKEHEILKLRKKVNDLTEERKSCIEDINQKNADILAAQVTLEQLKQRDQMLTAQNEMLKVDKVNLKRKENGFSRASNEELQKRLTNSEKLLLHVNNELAWYSGSDSTNPNKWEGNGSEPKGRKQKAEFDN</sequence>
<evidence type="ECO:0000256" key="2">
    <source>
        <dbReference type="ARBA" id="ARBA00022741"/>
    </source>
</evidence>
<comment type="similarity">
    <text evidence="6">Belongs to the TRAFAC class myosin-kinesin ATPase superfamily. Kinesin family. KIN-12 subfamily.</text>
</comment>
<feature type="coiled-coil region" evidence="8">
    <location>
        <begin position="1047"/>
        <end position="1074"/>
    </location>
</feature>
<dbReference type="PROSITE" id="PS00411">
    <property type="entry name" value="KINESIN_MOTOR_1"/>
    <property type="match status" value="1"/>
</dbReference>
<feature type="compositionally biased region" description="Polar residues" evidence="9">
    <location>
        <begin position="13"/>
        <end position="35"/>
    </location>
</feature>
<dbReference type="Gene3D" id="3.40.850.10">
    <property type="entry name" value="Kinesin motor domain"/>
    <property type="match status" value="1"/>
</dbReference>
<dbReference type="PRINTS" id="PR00380">
    <property type="entry name" value="KINESINHEAVY"/>
</dbReference>
<name>A0A835IJH8_9MAGN</name>
<keyword evidence="3 7" id="KW-0067">ATP-binding</keyword>
<accession>A0A835IJH8</accession>
<feature type="coiled-coil region" evidence="8">
    <location>
        <begin position="849"/>
        <end position="929"/>
    </location>
</feature>
<dbReference type="InterPro" id="IPR001752">
    <property type="entry name" value="Kinesin_motor_dom"/>
</dbReference>
<evidence type="ECO:0000313" key="12">
    <source>
        <dbReference type="Proteomes" id="UP000631114"/>
    </source>
</evidence>
<dbReference type="GO" id="GO:0008017">
    <property type="term" value="F:microtubule binding"/>
    <property type="evidence" value="ECO:0007669"/>
    <property type="project" value="InterPro"/>
</dbReference>
<evidence type="ECO:0000256" key="9">
    <source>
        <dbReference type="SAM" id="MobiDB-lite"/>
    </source>
</evidence>
<dbReference type="SMART" id="SM00129">
    <property type="entry name" value="KISc"/>
    <property type="match status" value="1"/>
</dbReference>
<dbReference type="PANTHER" id="PTHR37739">
    <property type="entry name" value="KINESIN-LIKE PROTEIN KIN-12D"/>
    <property type="match status" value="1"/>
</dbReference>
<evidence type="ECO:0000256" key="4">
    <source>
        <dbReference type="ARBA" id="ARBA00023054"/>
    </source>
</evidence>
<keyword evidence="1" id="KW-0493">Microtubule</keyword>
<dbReference type="InterPro" id="IPR036961">
    <property type="entry name" value="Kinesin_motor_dom_sf"/>
</dbReference>
<dbReference type="Proteomes" id="UP000631114">
    <property type="component" value="Unassembled WGS sequence"/>
</dbReference>
<feature type="coiled-coil region" evidence="8">
    <location>
        <begin position="1872"/>
        <end position="1970"/>
    </location>
</feature>
<feature type="domain" description="Kinesin motor" evidence="10">
    <location>
        <begin position="103"/>
        <end position="438"/>
    </location>
</feature>
<feature type="coiled-coil region" evidence="8">
    <location>
        <begin position="1500"/>
        <end position="1563"/>
    </location>
</feature>
<dbReference type="InterPro" id="IPR027417">
    <property type="entry name" value="P-loop_NTPase"/>
</dbReference>
<dbReference type="GO" id="GO:0007018">
    <property type="term" value="P:microtubule-based movement"/>
    <property type="evidence" value="ECO:0007669"/>
    <property type="project" value="InterPro"/>
</dbReference>
<feature type="coiled-coil region" evidence="8">
    <location>
        <begin position="1692"/>
        <end position="1751"/>
    </location>
</feature>
<dbReference type="OrthoDB" id="3176171at2759"/>
<dbReference type="InterPro" id="IPR044986">
    <property type="entry name" value="KIF15/KIN-12"/>
</dbReference>
<reference evidence="11 12" key="1">
    <citation type="submission" date="2020-10" db="EMBL/GenBank/DDBJ databases">
        <title>The Coptis chinensis genome and diversification of protoberbering-type alkaloids.</title>
        <authorList>
            <person name="Wang B."/>
            <person name="Shu S."/>
            <person name="Song C."/>
            <person name="Liu Y."/>
        </authorList>
    </citation>
    <scope>NUCLEOTIDE SEQUENCE [LARGE SCALE GENOMIC DNA]</scope>
    <source>
        <strain evidence="11">HL-2020</strain>
        <tissue evidence="11">Leaf</tissue>
    </source>
</reference>
<dbReference type="InterPro" id="IPR019821">
    <property type="entry name" value="Kinesin_motor_CS"/>
</dbReference>
<gene>
    <name evidence="11" type="ORF">IFM89_004379</name>
</gene>
<evidence type="ECO:0000259" key="10">
    <source>
        <dbReference type="PROSITE" id="PS50067"/>
    </source>
</evidence>
<feature type="binding site" evidence="7">
    <location>
        <begin position="184"/>
        <end position="191"/>
    </location>
    <ligand>
        <name>ATP</name>
        <dbReference type="ChEBI" id="CHEBI:30616"/>
    </ligand>
</feature>
<comment type="caution">
    <text evidence="11">The sequence shown here is derived from an EMBL/GenBank/DDBJ whole genome shotgun (WGS) entry which is preliminary data.</text>
</comment>
<dbReference type="GO" id="GO:0003777">
    <property type="term" value="F:microtubule motor activity"/>
    <property type="evidence" value="ECO:0007669"/>
    <property type="project" value="InterPro"/>
</dbReference>
<evidence type="ECO:0000256" key="8">
    <source>
        <dbReference type="SAM" id="Coils"/>
    </source>
</evidence>
<keyword evidence="5 7" id="KW-0505">Motor protein</keyword>
<organism evidence="11 12">
    <name type="scientific">Coptis chinensis</name>
    <dbReference type="NCBI Taxonomy" id="261450"/>
    <lineage>
        <taxon>Eukaryota</taxon>
        <taxon>Viridiplantae</taxon>
        <taxon>Streptophyta</taxon>
        <taxon>Embryophyta</taxon>
        <taxon>Tracheophyta</taxon>
        <taxon>Spermatophyta</taxon>
        <taxon>Magnoliopsida</taxon>
        <taxon>Ranunculales</taxon>
        <taxon>Ranunculaceae</taxon>
        <taxon>Coptidoideae</taxon>
        <taxon>Coptis</taxon>
    </lineage>
</organism>
<protein>
    <recommendedName>
        <fullName evidence="10">Kinesin motor domain-containing protein</fullName>
    </recommendedName>
</protein>
<evidence type="ECO:0000256" key="1">
    <source>
        <dbReference type="ARBA" id="ARBA00022701"/>
    </source>
</evidence>
<feature type="region of interest" description="Disordered" evidence="9">
    <location>
        <begin position="1"/>
        <end position="37"/>
    </location>
</feature>
<evidence type="ECO:0000256" key="3">
    <source>
        <dbReference type="ARBA" id="ARBA00022840"/>
    </source>
</evidence>
<keyword evidence="12" id="KW-1185">Reference proteome</keyword>
<keyword evidence="2 7" id="KW-0547">Nucleotide-binding</keyword>
<dbReference type="GO" id="GO:0005524">
    <property type="term" value="F:ATP binding"/>
    <property type="evidence" value="ECO:0007669"/>
    <property type="project" value="UniProtKB-UniRule"/>
</dbReference>